<dbReference type="Proteomes" id="UP000814074">
    <property type="component" value="Unassembled WGS sequence"/>
</dbReference>
<gene>
    <name evidence="1" type="ORF">GIW47_09340</name>
</gene>
<reference evidence="1 2" key="1">
    <citation type="submission" date="2019-11" db="EMBL/GenBank/DDBJ databases">
        <title>Epiphytic Pseudomonas syringae from cherry orchards.</title>
        <authorList>
            <person name="Hulin M.T."/>
        </authorList>
    </citation>
    <scope>NUCLEOTIDE SEQUENCE [LARGE SCALE GENOMIC DNA]</scope>
    <source>
        <strain evidence="1 2">PA-6-3B</strain>
    </source>
</reference>
<keyword evidence="2" id="KW-1185">Reference proteome</keyword>
<evidence type="ECO:0000313" key="1">
    <source>
        <dbReference type="EMBL" id="MCF5152823.1"/>
    </source>
</evidence>
<evidence type="ECO:0000313" key="2">
    <source>
        <dbReference type="Proteomes" id="UP000814074"/>
    </source>
</evidence>
<sequence>MCDLARDMNRAMRVVEITDFLDDLGDRVIRKINGVDEMPKFGCANNQQAADKECRKQCRLAKQSGCTVPYSLSRMIEAKVPLSTIRAVSR</sequence>
<proteinExistence type="predicted"/>
<dbReference type="EMBL" id="WKDU01000008">
    <property type="protein sequence ID" value="MCF5152823.1"/>
    <property type="molecule type" value="Genomic_DNA"/>
</dbReference>
<comment type="caution">
    <text evidence="1">The sequence shown here is derived from an EMBL/GenBank/DDBJ whole genome shotgun (WGS) entry which is preliminary data.</text>
</comment>
<organism evidence="1 2">
    <name type="scientific">Pseudomonas lactis</name>
    <dbReference type="NCBI Taxonomy" id="1615674"/>
    <lineage>
        <taxon>Bacteria</taxon>
        <taxon>Pseudomonadati</taxon>
        <taxon>Pseudomonadota</taxon>
        <taxon>Gammaproteobacteria</taxon>
        <taxon>Pseudomonadales</taxon>
        <taxon>Pseudomonadaceae</taxon>
        <taxon>Pseudomonas</taxon>
    </lineage>
</organism>
<protein>
    <submittedName>
        <fullName evidence="1">Uncharacterized protein</fullName>
    </submittedName>
</protein>
<accession>A0ABS9FKW0</accession>
<name>A0ABS9FKW0_9PSED</name>
<dbReference type="RefSeq" id="WP_120249026.1">
    <property type="nucleotide sequence ID" value="NZ_JAEHTJ010000007.1"/>
</dbReference>